<proteinExistence type="predicted"/>
<name>A0AC34F0C8_9BILA</name>
<reference evidence="2" key="1">
    <citation type="submission" date="2022-11" db="UniProtKB">
        <authorList>
            <consortium name="WormBaseParasite"/>
        </authorList>
    </citation>
    <scope>IDENTIFICATION</scope>
</reference>
<accession>A0AC34F0C8</accession>
<sequence length="1023" mass="116217">MRLPKNNKENPEEPLSPEPTSSSNDEYLSATDRSYIRIPKLELIDGDIDDDEEYENEKIPLDDSTTVATHTHRSSTAYESSSHSPKFAWLWKYLSLKGVFHLLGRSIAMCPQAYLVVSALIASLSFGMYYMVLKDQIRDGYTPTNAPSRFETDVMREFWNSSGDPIMTVVMLTAKDNGSMLRNEYIKEAVRLHEFLLYNFTLNYDGEKVKYDDLCFPYCNMNYVLNIFYEGLQKQMTLLQSGKALDDETILSFPVSQVGGFKIHLERSFFGLRKKELPKNNQKYVGKMFGPNEMIEGNLTAQQYVTDLEYVKVIMMIFRGDRTSFRKGEMLSKWETSIYDFAMTQYDSSKIEMQVIGTEVLDQEMIRDGQRVTPYFAAGFGFMMLFVVITVIGTSLLYDEFDIGKVFISFGATFCPLIAVSTTYGLVSLLGFRINSFVLVSPFLICGIGVDDAFLMIHAWQRLAPHGYSIRTRMGLVYEEVGPSITITSLTNFISFGIGALTPTPEIRLFCMTTAIAMGIDYIFELILFGPMLVLATKFEKPKDETRREEVFEKGWRKKLMGTANWILRQYCKVIGHRIFSFLLLAATATYWYFAIYGTLNIQTRLDSEKILPRDSPIQKPNKILSDIIWAEYHPVTVIVNNPLDITNPKEYERFWSLVNEFESMEKCKGNVSTLLWLRDYETYFKQGDMMEALFGFFGYGSDNDTAITSSTGIDFSKLDSFLQSPFSRHWTAFLKVGHGGPKNNETYIKSFWFTVSYQNTSSWDTRIDLMIKWRDIASRYSDMNVTVWEANAMFVDQMLSLKTVALQTGLLTLVCMAVVCAVFIPNPCSLITASIAIASISMGVLGFLSWWHLDLDPVTMAAILMSIGLSVDFTAHVSYHYQLTSKKVIKNGKVIKVPIKGPQEKLVHTLENIAWPMCQAATSTIVCILPLLFLNSYAPIVFVKTIFLVVAWGTLHGLLVLPGLLAALPDFLTNANCYRTFLSTSSHYSCRYVGPSSAHSENNNNQRSAYDNQQQRDIILVT</sequence>
<dbReference type="Proteomes" id="UP000887579">
    <property type="component" value="Unplaced"/>
</dbReference>
<dbReference type="WBParaSite" id="ES5_v2.g10264.t1">
    <property type="protein sequence ID" value="ES5_v2.g10264.t1"/>
    <property type="gene ID" value="ES5_v2.g10264"/>
</dbReference>
<organism evidence="1 2">
    <name type="scientific">Panagrolaimus sp. ES5</name>
    <dbReference type="NCBI Taxonomy" id="591445"/>
    <lineage>
        <taxon>Eukaryota</taxon>
        <taxon>Metazoa</taxon>
        <taxon>Ecdysozoa</taxon>
        <taxon>Nematoda</taxon>
        <taxon>Chromadorea</taxon>
        <taxon>Rhabditida</taxon>
        <taxon>Tylenchina</taxon>
        <taxon>Panagrolaimomorpha</taxon>
        <taxon>Panagrolaimoidea</taxon>
        <taxon>Panagrolaimidae</taxon>
        <taxon>Panagrolaimus</taxon>
    </lineage>
</organism>
<evidence type="ECO:0000313" key="2">
    <source>
        <dbReference type="WBParaSite" id="ES5_v2.g10264.t1"/>
    </source>
</evidence>
<evidence type="ECO:0000313" key="1">
    <source>
        <dbReference type="Proteomes" id="UP000887579"/>
    </source>
</evidence>
<protein>
    <submittedName>
        <fullName evidence="2">SSD domain-containing protein</fullName>
    </submittedName>
</protein>